<protein>
    <submittedName>
        <fullName evidence="1">Uncharacterized protein</fullName>
    </submittedName>
</protein>
<organism evidence="1 2">
    <name type="scientific">Sorangium cellulosum</name>
    <name type="common">Polyangium cellulosum</name>
    <dbReference type="NCBI Taxonomy" id="56"/>
    <lineage>
        <taxon>Bacteria</taxon>
        <taxon>Pseudomonadati</taxon>
        <taxon>Myxococcota</taxon>
        <taxon>Polyangia</taxon>
        <taxon>Polyangiales</taxon>
        <taxon>Polyangiaceae</taxon>
        <taxon>Sorangium</taxon>
    </lineage>
</organism>
<gene>
    <name evidence="1" type="ORF">BE21_04680</name>
</gene>
<dbReference type="AlphaFoldDB" id="A0A150TEW1"/>
<accession>A0A150TEW1</accession>
<evidence type="ECO:0000313" key="2">
    <source>
        <dbReference type="Proteomes" id="UP000075502"/>
    </source>
</evidence>
<reference evidence="1 2" key="1">
    <citation type="submission" date="2014-02" db="EMBL/GenBank/DDBJ databases">
        <title>The small core and large imbalanced accessory genome model reveals a collaborative survival strategy of Sorangium cellulosum strains in nature.</title>
        <authorList>
            <person name="Han K."/>
            <person name="Peng R."/>
            <person name="Blom J."/>
            <person name="Li Y.-Z."/>
        </authorList>
    </citation>
    <scope>NUCLEOTIDE SEQUENCE [LARGE SCALE GENOMIC DNA]</scope>
    <source>
        <strain evidence="1 2">So0007-03</strain>
    </source>
</reference>
<dbReference type="EMBL" id="JEME01002758">
    <property type="protein sequence ID" value="KYG03250.1"/>
    <property type="molecule type" value="Genomic_DNA"/>
</dbReference>
<evidence type="ECO:0000313" key="1">
    <source>
        <dbReference type="EMBL" id="KYG03250.1"/>
    </source>
</evidence>
<name>A0A150TEW1_SORCE</name>
<sequence>MGSEAAASSSAVTCDRYATAPAGSTLTEPNSPWTICPPLPSPPTMAPALCMKNGPSRSASSS</sequence>
<dbReference type="Proteomes" id="UP000075502">
    <property type="component" value="Unassembled WGS sequence"/>
</dbReference>
<comment type="caution">
    <text evidence="1">The sequence shown here is derived from an EMBL/GenBank/DDBJ whole genome shotgun (WGS) entry which is preliminary data.</text>
</comment>
<proteinExistence type="predicted"/>